<dbReference type="OrthoDB" id="4405280at2759"/>
<evidence type="ECO:0000259" key="2">
    <source>
        <dbReference type="Pfam" id="PF10528"/>
    </source>
</evidence>
<comment type="caution">
    <text evidence="3">The sequence shown here is derived from an EMBL/GenBank/DDBJ whole genome shotgun (WGS) entry which is preliminary data.</text>
</comment>
<organism evidence="3 4">
    <name type="scientific">Dactylonectria macrodidyma</name>
    <dbReference type="NCBI Taxonomy" id="307937"/>
    <lineage>
        <taxon>Eukaryota</taxon>
        <taxon>Fungi</taxon>
        <taxon>Dikarya</taxon>
        <taxon>Ascomycota</taxon>
        <taxon>Pezizomycotina</taxon>
        <taxon>Sordariomycetes</taxon>
        <taxon>Hypocreomycetidae</taxon>
        <taxon>Hypocreales</taxon>
        <taxon>Nectriaceae</taxon>
        <taxon>Dactylonectria</taxon>
    </lineage>
</organism>
<dbReference type="Gene3D" id="2.60.120.1560">
    <property type="match status" value="1"/>
</dbReference>
<reference evidence="3" key="1">
    <citation type="journal article" date="2021" name="Nat. Commun.">
        <title>Genetic determinants of endophytism in the Arabidopsis root mycobiome.</title>
        <authorList>
            <person name="Mesny F."/>
            <person name="Miyauchi S."/>
            <person name="Thiergart T."/>
            <person name="Pickel B."/>
            <person name="Atanasova L."/>
            <person name="Karlsson M."/>
            <person name="Huettel B."/>
            <person name="Barry K.W."/>
            <person name="Haridas S."/>
            <person name="Chen C."/>
            <person name="Bauer D."/>
            <person name="Andreopoulos W."/>
            <person name="Pangilinan J."/>
            <person name="LaButti K."/>
            <person name="Riley R."/>
            <person name="Lipzen A."/>
            <person name="Clum A."/>
            <person name="Drula E."/>
            <person name="Henrissat B."/>
            <person name="Kohler A."/>
            <person name="Grigoriev I.V."/>
            <person name="Martin F.M."/>
            <person name="Hacquard S."/>
        </authorList>
    </citation>
    <scope>NUCLEOTIDE SEQUENCE</scope>
    <source>
        <strain evidence="3">MPI-CAGE-AT-0147</strain>
    </source>
</reference>
<dbReference type="Proteomes" id="UP000738349">
    <property type="component" value="Unassembled WGS sequence"/>
</dbReference>
<dbReference type="EMBL" id="JAGMUV010000017">
    <property type="protein sequence ID" value="KAH7131245.1"/>
    <property type="molecule type" value="Genomic_DNA"/>
</dbReference>
<gene>
    <name evidence="3" type="ORF">EDB81DRAFT_906312</name>
</gene>
<feature type="signal peptide" evidence="1">
    <location>
        <begin position="1"/>
        <end position="22"/>
    </location>
</feature>
<accession>A0A9P9E4E0</accession>
<protein>
    <recommendedName>
        <fullName evidence="2">GLEYA adhesin domain-containing protein</fullName>
    </recommendedName>
</protein>
<dbReference type="AlphaFoldDB" id="A0A9P9E4E0"/>
<feature type="chain" id="PRO_5040113363" description="GLEYA adhesin domain-containing protein" evidence="1">
    <location>
        <begin position="23"/>
        <end position="637"/>
    </location>
</feature>
<feature type="domain" description="GLEYA adhesin" evidence="2">
    <location>
        <begin position="520"/>
        <end position="608"/>
    </location>
</feature>
<name>A0A9P9E4E0_9HYPO</name>
<keyword evidence="4" id="KW-1185">Reference proteome</keyword>
<dbReference type="Pfam" id="PF10528">
    <property type="entry name" value="GLEYA"/>
    <property type="match status" value="1"/>
</dbReference>
<sequence>MLQRLPLAFLGLGLMKAGIVAGQEDGGTEGTSLPPCTRDCITETTWVTETTTVTSTNLWTETETTTYVAPEVTAPAILASCTITVSDICGPPVTTTIYSCPEECEIPWTMTELDTCTQTVTEFICTTTTEIETTTTTPTVTPVTTPTTTVCEAPVVTETVCETEPNTCPCPEPICPAGAGCECPVDPCDECEEQHECQACDNCALCPDCPQCECCDSCEDCEQCPQCVKCTCPPPPPPGECQTCEKCTNCPDCEKCNCCEACTDCSECPQCPQCDCCDGCTDCKDCPQCPPCEKGPCQVNCETCTDCTGCPDCEQCKCCDTCEDCNTCPQCQQCPDPCKTCIDPDCVACPDCEVCKDPCKTCIDPDCTVCPDCEVCKDPCKTCIDPDCEACPDCEVCKDPCKTCVDPDCTACPDCPQCDCSACVNCNDCQHCENCKDMTCSNEGVNWAFWQVPAVWGSEKGTYFSQEFDTDYLKSYSPELTGTWEQQVFPIAANCDDEDGNTSLDNTITLMGETVVCSYFGIQFRGYIFANIAGDYTFTGGPDTDDNTIVWAGSPAVYYTRAEAIVDIRFPDVATYTGTYTAQLGEYIPIRIICGQKTRTFTCNVDIKGPAGDAVTLLHTPCDESKAVQFPPWGAET</sequence>
<evidence type="ECO:0000256" key="1">
    <source>
        <dbReference type="SAM" id="SignalP"/>
    </source>
</evidence>
<keyword evidence="1" id="KW-0732">Signal</keyword>
<evidence type="ECO:0000313" key="3">
    <source>
        <dbReference type="EMBL" id="KAH7131245.1"/>
    </source>
</evidence>
<proteinExistence type="predicted"/>
<dbReference type="InterPro" id="IPR018871">
    <property type="entry name" value="GLEYA_adhesin_domain"/>
</dbReference>
<evidence type="ECO:0000313" key="4">
    <source>
        <dbReference type="Proteomes" id="UP000738349"/>
    </source>
</evidence>